<dbReference type="SUPFAM" id="SSF55781">
    <property type="entry name" value="GAF domain-like"/>
    <property type="match status" value="1"/>
</dbReference>
<evidence type="ECO:0000313" key="3">
    <source>
        <dbReference type="EMBL" id="VAV91877.1"/>
    </source>
</evidence>
<gene>
    <name evidence="3" type="ORF">MNBD_ACTINO02-1704</name>
</gene>
<organism evidence="3">
    <name type="scientific">hydrothermal vent metagenome</name>
    <dbReference type="NCBI Taxonomy" id="652676"/>
    <lineage>
        <taxon>unclassified sequences</taxon>
        <taxon>metagenomes</taxon>
        <taxon>ecological metagenomes</taxon>
    </lineage>
</organism>
<dbReference type="PANTHER" id="PTHR44591:SF3">
    <property type="entry name" value="RESPONSE REGULATORY DOMAIN-CONTAINING PROTEIN"/>
    <property type="match status" value="1"/>
</dbReference>
<keyword evidence="1" id="KW-0597">Phosphoprotein</keyword>
<feature type="domain" description="Response regulatory" evidence="2">
    <location>
        <begin position="2"/>
        <end position="118"/>
    </location>
</feature>
<evidence type="ECO:0000259" key="2">
    <source>
        <dbReference type="PROSITE" id="PS50110"/>
    </source>
</evidence>
<dbReference type="InterPro" id="IPR050595">
    <property type="entry name" value="Bact_response_regulator"/>
</dbReference>
<dbReference type="PANTHER" id="PTHR44591">
    <property type="entry name" value="STRESS RESPONSE REGULATOR PROTEIN 1"/>
    <property type="match status" value="1"/>
</dbReference>
<sequence>MRILIADDSPVLRMAVSKLLEAEGFEVSTAADGIEAVTSVYESPPDLVLLDVKMPRLTGYVACRLIKEDPLTAQIPILILTSLDSEEDRYWGQNSGADGYITKDSLGAGLVAAINSALATRALTDLTSTPSVQVVPSMGAADVLTRVCEMLDRKLFEMTVVNSMTAISMRSLSVPVSIEQVFAEVRHVVQYDVGAVLTLENRLVHFWAAETIGQDGLTRLKQVAVDSVARFSGSEPHIDAVRLIDVGKSGDRITEGKSIESVYTAPLRGHGTLIGVLVLAATRPTAFPDQVLTTVRTLVPAIAGVVESALSFRQAMQQEVQSNLTAISGM</sequence>
<dbReference type="InterPro" id="IPR001789">
    <property type="entry name" value="Sig_transdc_resp-reg_receiver"/>
</dbReference>
<dbReference type="PROSITE" id="PS50110">
    <property type="entry name" value="RESPONSE_REGULATORY"/>
    <property type="match status" value="1"/>
</dbReference>
<proteinExistence type="predicted"/>
<dbReference type="AlphaFoldDB" id="A0A3B0RIZ7"/>
<evidence type="ECO:0000256" key="1">
    <source>
        <dbReference type="ARBA" id="ARBA00022553"/>
    </source>
</evidence>
<dbReference type="GO" id="GO:0000160">
    <property type="term" value="P:phosphorelay signal transduction system"/>
    <property type="evidence" value="ECO:0007669"/>
    <property type="project" value="InterPro"/>
</dbReference>
<dbReference type="SUPFAM" id="SSF52172">
    <property type="entry name" value="CheY-like"/>
    <property type="match status" value="1"/>
</dbReference>
<dbReference type="Pfam" id="PF00072">
    <property type="entry name" value="Response_reg"/>
    <property type="match status" value="1"/>
</dbReference>
<dbReference type="SMART" id="SM00448">
    <property type="entry name" value="REC"/>
    <property type="match status" value="1"/>
</dbReference>
<dbReference type="Gene3D" id="3.40.50.2300">
    <property type="match status" value="1"/>
</dbReference>
<dbReference type="InterPro" id="IPR029016">
    <property type="entry name" value="GAF-like_dom_sf"/>
</dbReference>
<dbReference type="EMBL" id="UOEK01000020">
    <property type="protein sequence ID" value="VAV91877.1"/>
    <property type="molecule type" value="Genomic_DNA"/>
</dbReference>
<dbReference type="Gene3D" id="3.30.450.40">
    <property type="match status" value="1"/>
</dbReference>
<reference evidence="3" key="1">
    <citation type="submission" date="2018-06" db="EMBL/GenBank/DDBJ databases">
        <authorList>
            <person name="Zhirakovskaya E."/>
        </authorList>
    </citation>
    <scope>NUCLEOTIDE SEQUENCE</scope>
</reference>
<dbReference type="InterPro" id="IPR011006">
    <property type="entry name" value="CheY-like_superfamily"/>
</dbReference>
<protein>
    <recommendedName>
        <fullName evidence="2">Response regulatory domain-containing protein</fullName>
    </recommendedName>
</protein>
<accession>A0A3B0RIZ7</accession>
<name>A0A3B0RIZ7_9ZZZZ</name>